<accession>A0A9X2M633</accession>
<reference evidence="2" key="1">
    <citation type="submission" date="2022-06" db="EMBL/GenBank/DDBJ databases">
        <title>WGS of actinobacteria.</title>
        <authorList>
            <person name="Thawai C."/>
        </authorList>
    </citation>
    <scope>NUCLEOTIDE SEQUENCE</scope>
    <source>
        <strain evidence="2">DSM 42010</strain>
    </source>
</reference>
<dbReference type="EMBL" id="JANIIC010000093">
    <property type="protein sequence ID" value="MCQ8835824.1"/>
    <property type="molecule type" value="Genomic_DNA"/>
</dbReference>
<feature type="region of interest" description="Disordered" evidence="1">
    <location>
        <begin position="99"/>
        <end position="207"/>
    </location>
</feature>
<sequence length="335" mass="36053">MAIVIDAKNEMKKSVDSLDNRVSELGREVRTTVAAELAELRDTSLADLKTSQQEAQRNAYNTGKRTSETATAVTELRRDVDQLRQDLGEVLALLRTTAPVAASAAPEAPDRAEPESGDEPRHEQAVLPGQRTAPEEAPAPRAADTSSPAEAAQDDGVPAETDAEQPTSEAQPQAGPEADQKEQETQATLEAGARTSDDAPVKEPAPFSPAGRIWAIMRAGRVSSATLVCHRDTWDFVAAQVGNHPHFRTPTLEERNEGMVAAVLSGRSLVAMLLSLYRVAEAPREGEGIDELVAYADWAMASQVYRNTAEVLNRALHEEGDPVVVTIDSRLPARP</sequence>
<evidence type="ECO:0000313" key="2">
    <source>
        <dbReference type="EMBL" id="MCQ8835824.1"/>
    </source>
</evidence>
<gene>
    <name evidence="2" type="ORF">NQU54_44135</name>
</gene>
<organism evidence="2 3">
    <name type="scientific">Streptomyces malaysiensis subsp. samsunensis</name>
    <dbReference type="NCBI Taxonomy" id="459658"/>
    <lineage>
        <taxon>Bacteria</taxon>
        <taxon>Bacillati</taxon>
        <taxon>Actinomycetota</taxon>
        <taxon>Actinomycetes</taxon>
        <taxon>Kitasatosporales</taxon>
        <taxon>Streptomycetaceae</taxon>
        <taxon>Streptomyces</taxon>
        <taxon>Streptomyces violaceusniger group</taxon>
    </lineage>
</organism>
<keyword evidence="3" id="KW-1185">Reference proteome</keyword>
<name>A0A9X2M633_STRMQ</name>
<evidence type="ECO:0000313" key="3">
    <source>
        <dbReference type="Proteomes" id="UP001142400"/>
    </source>
</evidence>
<evidence type="ECO:0000256" key="1">
    <source>
        <dbReference type="SAM" id="MobiDB-lite"/>
    </source>
</evidence>
<feature type="compositionally biased region" description="Basic and acidic residues" evidence="1">
    <location>
        <begin position="108"/>
        <end position="124"/>
    </location>
</feature>
<dbReference type="RefSeq" id="WP_257635936.1">
    <property type="nucleotide sequence ID" value="NZ_JANIIC010000093.1"/>
</dbReference>
<dbReference type="Proteomes" id="UP001142400">
    <property type="component" value="Unassembled WGS sequence"/>
</dbReference>
<feature type="compositionally biased region" description="Polar residues" evidence="1">
    <location>
        <begin position="49"/>
        <end position="72"/>
    </location>
</feature>
<feature type="region of interest" description="Disordered" evidence="1">
    <location>
        <begin position="48"/>
        <end position="73"/>
    </location>
</feature>
<proteinExistence type="predicted"/>
<comment type="caution">
    <text evidence="2">The sequence shown here is derived from an EMBL/GenBank/DDBJ whole genome shotgun (WGS) entry which is preliminary data.</text>
</comment>
<dbReference type="AlphaFoldDB" id="A0A9X2M633"/>
<protein>
    <submittedName>
        <fullName evidence="2">Uncharacterized protein</fullName>
    </submittedName>
</protein>